<feature type="binding site" evidence="10">
    <location>
        <position position="22"/>
    </location>
    <ligand>
        <name>substrate</name>
    </ligand>
</feature>
<evidence type="ECO:0000256" key="8">
    <source>
        <dbReference type="ARBA" id="ARBA00023326"/>
    </source>
</evidence>
<dbReference type="NCBIfam" id="TIGR03356">
    <property type="entry name" value="BGL"/>
    <property type="match status" value="1"/>
</dbReference>
<protein>
    <recommendedName>
        <fullName evidence="3 12">Beta-glucosidase</fullName>
        <ecNumber evidence="3 12">3.2.1.21</ecNumber>
    </recommendedName>
</protein>
<dbReference type="InterPro" id="IPR017736">
    <property type="entry name" value="Glyco_hydro_1_beta-glucosidase"/>
</dbReference>
<dbReference type="GO" id="GO:0030245">
    <property type="term" value="P:cellulose catabolic process"/>
    <property type="evidence" value="ECO:0007669"/>
    <property type="project" value="UniProtKB-KW"/>
</dbReference>
<evidence type="ECO:0000256" key="3">
    <source>
        <dbReference type="ARBA" id="ARBA00012744"/>
    </source>
</evidence>
<dbReference type="FunFam" id="3.20.20.80:FF:000004">
    <property type="entry name" value="Beta-glucosidase 6-phospho-beta-glucosidase"/>
    <property type="match status" value="1"/>
</dbReference>
<comment type="similarity">
    <text evidence="2 12">Belongs to the glycosyl hydrolase 1 family.</text>
</comment>
<evidence type="ECO:0000256" key="1">
    <source>
        <dbReference type="ARBA" id="ARBA00000448"/>
    </source>
</evidence>
<dbReference type="EC" id="3.2.1.21" evidence="3 12"/>
<evidence type="ECO:0000256" key="12">
    <source>
        <dbReference type="RuleBase" id="RU361175"/>
    </source>
</evidence>
<dbReference type="Gene3D" id="3.20.20.80">
    <property type="entry name" value="Glycosidases"/>
    <property type="match status" value="1"/>
</dbReference>
<feature type="active site" description="Proton donor" evidence="9">
    <location>
        <position position="168"/>
    </location>
</feature>
<dbReference type="GO" id="GO:0008422">
    <property type="term" value="F:beta-glucosidase activity"/>
    <property type="evidence" value="ECO:0007669"/>
    <property type="project" value="UniProtKB-EC"/>
</dbReference>
<gene>
    <name evidence="13" type="ORF">GQN54_10545</name>
</gene>
<dbReference type="PANTHER" id="PTHR10353:SF36">
    <property type="entry name" value="LP05116P"/>
    <property type="match status" value="1"/>
</dbReference>
<keyword evidence="4 12" id="KW-0378">Hydrolase</keyword>
<sequence length="456" mass="53425">MIMEEFQFRDDFHWGVSTSAFQIEGAHDQYGKGPSIWDKFTENKKNISNRDNAKIACDFYHKYEEDLQTIKALGIPNFRFSISWSRIYPEGYGHINQKGVDFYNRLIDRCLELEIEPWVTLYHWDLPHNIELRGGWTNRRIVDWFFEYTAFCVAHFGDRVKRWMVLNEPMVFTGAGYFLGIHAPGKRGLKNFVPAVHHAVLAQAVSGNIIKDLRPDSIVGTTFSCSLIEPFRPDNEKDIRAAKRVDALTNRLFIEPSLGMGYPLKELPFLKRIEKYMRHDDEARMKFDFDFVGIQNYTREIIKFSRFTPYIGAKLVESKKRNVPTTEMGWEVYPKSLYAMAKKFSAYDGVKQVIVTENGAAFDDEIQNDKIYDSNRISYIAQNLKQLKRAHLENLKVSGYFVWSLLDNFEWSEGYRPRFGIVHVDYKTLNRTIKSSALWYQQVIQYNQTQMKQSCL</sequence>
<organism evidence="13 14">
    <name type="scientific">Acidiluteibacter ferrifornacis</name>
    <dbReference type="NCBI Taxonomy" id="2692424"/>
    <lineage>
        <taxon>Bacteria</taxon>
        <taxon>Pseudomonadati</taxon>
        <taxon>Bacteroidota</taxon>
        <taxon>Flavobacteriia</taxon>
        <taxon>Flavobacteriales</taxon>
        <taxon>Cryomorphaceae</taxon>
        <taxon>Acidiluteibacter</taxon>
    </lineage>
</organism>
<dbReference type="AlphaFoldDB" id="A0A6N9NIP5"/>
<evidence type="ECO:0000256" key="5">
    <source>
        <dbReference type="ARBA" id="ARBA00023001"/>
    </source>
</evidence>
<evidence type="ECO:0000256" key="7">
    <source>
        <dbReference type="ARBA" id="ARBA00023295"/>
    </source>
</evidence>
<dbReference type="PROSITE" id="PS00572">
    <property type="entry name" value="GLYCOSYL_HYDROL_F1_1"/>
    <property type="match status" value="1"/>
</dbReference>
<dbReference type="InterPro" id="IPR033132">
    <property type="entry name" value="GH_1_N_CS"/>
</dbReference>
<comment type="caution">
    <text evidence="13">The sequence shown here is derived from an EMBL/GenBank/DDBJ whole genome shotgun (WGS) entry which is preliminary data.</text>
</comment>
<keyword evidence="8" id="KW-0624">Polysaccharide degradation</keyword>
<comment type="catalytic activity">
    <reaction evidence="1 12">
        <text>Hydrolysis of terminal, non-reducing beta-D-glucosyl residues with release of beta-D-glucose.</text>
        <dbReference type="EC" id="3.2.1.21"/>
    </reaction>
</comment>
<feature type="binding site" evidence="10">
    <location>
        <position position="297"/>
    </location>
    <ligand>
        <name>substrate</name>
    </ligand>
</feature>
<feature type="binding site" evidence="10">
    <location>
        <position position="123"/>
    </location>
    <ligand>
        <name>substrate</name>
    </ligand>
</feature>
<keyword evidence="5" id="KW-0136">Cellulose degradation</keyword>
<dbReference type="GO" id="GO:0005829">
    <property type="term" value="C:cytosol"/>
    <property type="evidence" value="ECO:0007669"/>
    <property type="project" value="TreeGrafter"/>
</dbReference>
<keyword evidence="14" id="KW-1185">Reference proteome</keyword>
<dbReference type="SUPFAM" id="SSF51445">
    <property type="entry name" value="(Trans)glycosidases"/>
    <property type="match status" value="1"/>
</dbReference>
<dbReference type="Pfam" id="PF00232">
    <property type="entry name" value="Glyco_hydro_1"/>
    <property type="match status" value="1"/>
</dbReference>
<dbReference type="InterPro" id="IPR001360">
    <property type="entry name" value="Glyco_hydro_1"/>
</dbReference>
<feature type="binding site" evidence="10">
    <location>
        <begin position="410"/>
        <end position="411"/>
    </location>
    <ligand>
        <name>substrate</name>
    </ligand>
</feature>
<dbReference type="PROSITE" id="PS00653">
    <property type="entry name" value="GLYCOSYL_HYDROL_F1_2"/>
    <property type="match status" value="1"/>
</dbReference>
<dbReference type="InterPro" id="IPR018120">
    <property type="entry name" value="Glyco_hydro_1_AS"/>
</dbReference>
<keyword evidence="7 12" id="KW-0326">Glycosidase</keyword>
<dbReference type="PANTHER" id="PTHR10353">
    <property type="entry name" value="GLYCOSYL HYDROLASE"/>
    <property type="match status" value="1"/>
</dbReference>
<dbReference type="InterPro" id="IPR017853">
    <property type="entry name" value="GH"/>
</dbReference>
<feature type="active site" description="Nucleophile" evidence="9 11">
    <location>
        <position position="357"/>
    </location>
</feature>
<evidence type="ECO:0000256" key="4">
    <source>
        <dbReference type="ARBA" id="ARBA00022801"/>
    </source>
</evidence>
<proteinExistence type="inferred from homology"/>
<evidence type="ECO:0000256" key="2">
    <source>
        <dbReference type="ARBA" id="ARBA00010838"/>
    </source>
</evidence>
<accession>A0A6N9NIP5</accession>
<evidence type="ECO:0000256" key="9">
    <source>
        <dbReference type="PIRSR" id="PIRSR617736-1"/>
    </source>
</evidence>
<name>A0A6N9NIP5_9FLAO</name>
<evidence type="ECO:0000256" key="10">
    <source>
        <dbReference type="PIRSR" id="PIRSR617736-2"/>
    </source>
</evidence>
<evidence type="ECO:0000256" key="6">
    <source>
        <dbReference type="ARBA" id="ARBA00023277"/>
    </source>
</evidence>
<evidence type="ECO:0000313" key="13">
    <source>
        <dbReference type="EMBL" id="NBG66556.1"/>
    </source>
</evidence>
<dbReference type="Proteomes" id="UP000470771">
    <property type="component" value="Unassembled WGS sequence"/>
</dbReference>
<dbReference type="PRINTS" id="PR00131">
    <property type="entry name" value="GLHYDRLASE1"/>
</dbReference>
<evidence type="ECO:0000313" key="14">
    <source>
        <dbReference type="Proteomes" id="UP000470771"/>
    </source>
</evidence>
<feature type="binding site" evidence="10">
    <location>
        <position position="403"/>
    </location>
    <ligand>
        <name>substrate</name>
    </ligand>
</feature>
<evidence type="ECO:0000256" key="11">
    <source>
        <dbReference type="PROSITE-ProRule" id="PRU10055"/>
    </source>
</evidence>
<feature type="binding site" evidence="10">
    <location>
        <position position="167"/>
    </location>
    <ligand>
        <name>substrate</name>
    </ligand>
</feature>
<dbReference type="EMBL" id="WWNE01000008">
    <property type="protein sequence ID" value="NBG66556.1"/>
    <property type="molecule type" value="Genomic_DNA"/>
</dbReference>
<reference evidence="13 14" key="1">
    <citation type="submission" date="2019-12" db="EMBL/GenBank/DDBJ databases">
        <authorList>
            <person name="Zhao J."/>
        </authorList>
    </citation>
    <scope>NUCLEOTIDE SEQUENCE [LARGE SCALE GENOMIC DNA]</scope>
    <source>
        <strain evidence="13 14">S-15</strain>
    </source>
</reference>
<keyword evidence="6" id="KW-0119">Carbohydrate metabolism</keyword>